<reference evidence="1 2" key="2">
    <citation type="submission" date="2007-11" db="EMBL/GenBank/DDBJ databases">
        <authorList>
            <person name="Fulton L."/>
            <person name="Clifton S."/>
            <person name="Fulton B."/>
            <person name="Xu J."/>
            <person name="Minx P."/>
            <person name="Pepin K.H."/>
            <person name="Johnson M."/>
            <person name="Thiruvilangam P."/>
            <person name="Bhonagiri V."/>
            <person name="Nash W.E."/>
            <person name="Mardis E.R."/>
            <person name="Wilson R.K."/>
        </authorList>
    </citation>
    <scope>NUCLEOTIDE SEQUENCE [LARGE SCALE GENOMIC DNA]</scope>
    <source>
        <strain evidence="1 2">ATCC 43183</strain>
    </source>
</reference>
<reference evidence="1 2" key="1">
    <citation type="submission" date="2007-11" db="EMBL/GenBank/DDBJ databases">
        <title>Draft genome sequence of Bacteroides stercoris(ATCC 43183).</title>
        <authorList>
            <person name="Sudarsanam P."/>
            <person name="Ley R."/>
            <person name="Guruge J."/>
            <person name="Turnbaugh P.J."/>
            <person name="Mahowald M."/>
            <person name="Liep D."/>
            <person name="Gordon J."/>
        </authorList>
    </citation>
    <scope>NUCLEOTIDE SEQUENCE [LARGE SCALE GENOMIC DNA]</scope>
    <source>
        <strain evidence="1 2">ATCC 43183</strain>
    </source>
</reference>
<dbReference type="AlphaFoldDB" id="B0NVV9"/>
<organism evidence="1 2">
    <name type="scientific">Bacteroides stercoris ATCC 43183</name>
    <dbReference type="NCBI Taxonomy" id="449673"/>
    <lineage>
        <taxon>Bacteria</taxon>
        <taxon>Pseudomonadati</taxon>
        <taxon>Bacteroidota</taxon>
        <taxon>Bacteroidia</taxon>
        <taxon>Bacteroidales</taxon>
        <taxon>Bacteroidaceae</taxon>
        <taxon>Bacteroides</taxon>
    </lineage>
</organism>
<protein>
    <submittedName>
        <fullName evidence="1">Uncharacterized protein</fullName>
    </submittedName>
</protein>
<gene>
    <name evidence="1" type="ORF">BACSTE_03643</name>
</gene>
<evidence type="ECO:0000313" key="2">
    <source>
        <dbReference type="Proteomes" id="UP000004713"/>
    </source>
</evidence>
<sequence>MFGIFFHIFILLGDCKGTDIWEDLDYIQPINDISVIRSFRFMDTQCISCQYKKGMFVYNHQIISNFARDKRRCLNRMFIMVPMCLPDND</sequence>
<dbReference type="HOGENOM" id="CLU_2448537_0_0_10"/>
<accession>B0NVV9</accession>
<name>B0NVV9_BACSE</name>
<proteinExistence type="predicted"/>
<comment type="caution">
    <text evidence="1">The sequence shown here is derived from an EMBL/GenBank/DDBJ whole genome shotgun (WGS) entry which is preliminary data.</text>
</comment>
<dbReference type="Proteomes" id="UP000004713">
    <property type="component" value="Unassembled WGS sequence"/>
</dbReference>
<evidence type="ECO:0000313" key="1">
    <source>
        <dbReference type="EMBL" id="EDS13462.1"/>
    </source>
</evidence>
<dbReference type="EMBL" id="ABFZ02000023">
    <property type="protein sequence ID" value="EDS13462.1"/>
    <property type="molecule type" value="Genomic_DNA"/>
</dbReference>